<proteinExistence type="predicted"/>
<evidence type="ECO:0000313" key="2">
    <source>
        <dbReference type="Proteomes" id="UP001057402"/>
    </source>
</evidence>
<keyword evidence="2" id="KW-1185">Reference proteome</keyword>
<accession>A0ACB9R374</accession>
<reference evidence="2" key="1">
    <citation type="journal article" date="2023" name="Front. Plant Sci.">
        <title>Chromosomal-level genome assembly of Melastoma candidum provides insights into trichome evolution.</title>
        <authorList>
            <person name="Zhong Y."/>
            <person name="Wu W."/>
            <person name="Sun C."/>
            <person name="Zou P."/>
            <person name="Liu Y."/>
            <person name="Dai S."/>
            <person name="Zhou R."/>
        </authorList>
    </citation>
    <scope>NUCLEOTIDE SEQUENCE [LARGE SCALE GENOMIC DNA]</scope>
</reference>
<gene>
    <name evidence="1" type="ORF">MLD38_011131</name>
</gene>
<name>A0ACB9R374_9MYRT</name>
<sequence>MARRRAFDKQDVERQGLFRKSGLFWQGRSPRAMFRRAVFLVMIALASATFFVKFALIRDLERLEELDSRREVKEGDPSSYIVTIRVDEVRKHPVKNILDPGLWMQQIDEGRYYKCFKRTQNDIRNVTETNGYIQVHANGGLNQMKIGISDMVAIAKIMNATLVLPSLDSSSFWTDRSDFKDIFNWRHFMDVLQDDVAIVEELPPHLKSLTPLRKPPISWSKPSYYRNVMLPLLRQNKVIKFTHSDSRLANNGIAGWIQRLRCRAMYEALRFSEPIEDLANTLIARLRRDDEPYVALHLRYEKDMLAFTGCSHGLTTHEAEELQRMRYRVKHWKVKEIDAKMRRRRGECPMTPRETAVLLEALGFPPSTRIYIVAGKIYGQNGTRDLREKFPNLHDHASLATEEELRRFEGRQNQLAALDYLIALESNVFVYTYDGNMAKAVQGHRKFEGFRKTISPSKRKFVRLMDGLDSGNITWDEFSKKVKSIHSNLTGLPSMRQPRNAGRLEENFYANPFPGCICDKLDEQARQERR</sequence>
<evidence type="ECO:0000313" key="1">
    <source>
        <dbReference type="EMBL" id="KAI4372953.1"/>
    </source>
</evidence>
<dbReference type="Proteomes" id="UP001057402">
    <property type="component" value="Chromosome 4"/>
</dbReference>
<dbReference type="EMBL" id="CM042883">
    <property type="protein sequence ID" value="KAI4372953.1"/>
    <property type="molecule type" value="Genomic_DNA"/>
</dbReference>
<organism evidence="1 2">
    <name type="scientific">Melastoma candidum</name>
    <dbReference type="NCBI Taxonomy" id="119954"/>
    <lineage>
        <taxon>Eukaryota</taxon>
        <taxon>Viridiplantae</taxon>
        <taxon>Streptophyta</taxon>
        <taxon>Embryophyta</taxon>
        <taxon>Tracheophyta</taxon>
        <taxon>Spermatophyta</taxon>
        <taxon>Magnoliopsida</taxon>
        <taxon>eudicotyledons</taxon>
        <taxon>Gunneridae</taxon>
        <taxon>Pentapetalae</taxon>
        <taxon>rosids</taxon>
        <taxon>malvids</taxon>
        <taxon>Myrtales</taxon>
        <taxon>Melastomataceae</taxon>
        <taxon>Melastomatoideae</taxon>
        <taxon>Melastomateae</taxon>
        <taxon>Melastoma</taxon>
    </lineage>
</organism>
<protein>
    <submittedName>
        <fullName evidence="1">Uncharacterized protein</fullName>
    </submittedName>
</protein>
<comment type="caution">
    <text evidence="1">The sequence shown here is derived from an EMBL/GenBank/DDBJ whole genome shotgun (WGS) entry which is preliminary data.</text>
</comment>